<keyword evidence="2 7" id="KW-0812">Transmembrane</keyword>
<dbReference type="Proteomes" id="UP001163046">
    <property type="component" value="Unassembled WGS sequence"/>
</dbReference>
<keyword evidence="3 7" id="KW-1133">Transmembrane helix</keyword>
<dbReference type="InterPro" id="IPR017978">
    <property type="entry name" value="GPCR_3_C"/>
</dbReference>
<feature type="transmembrane region" description="Helical" evidence="7">
    <location>
        <begin position="24"/>
        <end position="44"/>
    </location>
</feature>
<evidence type="ECO:0000256" key="8">
    <source>
        <dbReference type="SAM" id="SignalP"/>
    </source>
</evidence>
<dbReference type="GO" id="GO:0016020">
    <property type="term" value="C:membrane"/>
    <property type="evidence" value="ECO:0007669"/>
    <property type="project" value="UniProtKB-SubCell"/>
</dbReference>
<dbReference type="GO" id="GO:0004930">
    <property type="term" value="F:G protein-coupled receptor activity"/>
    <property type="evidence" value="ECO:0007669"/>
    <property type="project" value="InterPro"/>
</dbReference>
<dbReference type="AlphaFoldDB" id="A0A9W9YEB3"/>
<evidence type="ECO:0000256" key="1">
    <source>
        <dbReference type="ARBA" id="ARBA00004141"/>
    </source>
</evidence>
<evidence type="ECO:0000256" key="5">
    <source>
        <dbReference type="ARBA" id="ARBA00023180"/>
    </source>
</evidence>
<feature type="chain" id="PRO_5040979564" evidence="8">
    <location>
        <begin position="19"/>
        <end position="130"/>
    </location>
</feature>
<keyword evidence="5" id="KW-0325">Glycoprotein</keyword>
<name>A0A9W9YEB3_9CNID</name>
<comment type="subcellular location">
    <subcellularLocation>
        <location evidence="1">Membrane</location>
        <topology evidence="1">Multi-pass membrane protein</topology>
    </subcellularLocation>
</comment>
<evidence type="ECO:0000256" key="7">
    <source>
        <dbReference type="SAM" id="Phobius"/>
    </source>
</evidence>
<evidence type="ECO:0000313" key="10">
    <source>
        <dbReference type="EMBL" id="KAJ7336641.1"/>
    </source>
</evidence>
<keyword evidence="10" id="KW-0675">Receptor</keyword>
<evidence type="ECO:0000313" key="11">
    <source>
        <dbReference type="Proteomes" id="UP001163046"/>
    </source>
</evidence>
<evidence type="ECO:0000256" key="6">
    <source>
        <dbReference type="SAM" id="MobiDB-lite"/>
    </source>
</evidence>
<evidence type="ECO:0000256" key="3">
    <source>
        <dbReference type="ARBA" id="ARBA00022989"/>
    </source>
</evidence>
<feature type="domain" description="G-protein coupled receptors family 3 profile" evidence="9">
    <location>
        <begin position="1"/>
        <end position="66"/>
    </location>
</feature>
<keyword evidence="4 7" id="KW-0472">Membrane</keyword>
<dbReference type="PROSITE" id="PS50259">
    <property type="entry name" value="G_PROTEIN_RECEP_F3_4"/>
    <property type="match status" value="1"/>
</dbReference>
<keyword evidence="11" id="KW-1185">Reference proteome</keyword>
<feature type="signal peptide" evidence="8">
    <location>
        <begin position="1"/>
        <end position="18"/>
    </location>
</feature>
<feature type="region of interest" description="Disordered" evidence="6">
    <location>
        <begin position="84"/>
        <end position="104"/>
    </location>
</feature>
<evidence type="ECO:0000256" key="4">
    <source>
        <dbReference type="ARBA" id="ARBA00023136"/>
    </source>
</evidence>
<dbReference type="InterPro" id="IPR050726">
    <property type="entry name" value="mGluR"/>
</dbReference>
<dbReference type="PANTHER" id="PTHR24060">
    <property type="entry name" value="METABOTROPIC GLUTAMATE RECEPTOR"/>
    <property type="match status" value="1"/>
</dbReference>
<keyword evidence="8" id="KW-0732">Signal</keyword>
<dbReference type="EMBL" id="MU827782">
    <property type="protein sequence ID" value="KAJ7336641.1"/>
    <property type="molecule type" value="Genomic_DNA"/>
</dbReference>
<accession>A0A9W9YEB3</accession>
<evidence type="ECO:0000256" key="2">
    <source>
        <dbReference type="ARBA" id="ARBA00022692"/>
    </source>
</evidence>
<reference evidence="10" key="1">
    <citation type="submission" date="2023-01" db="EMBL/GenBank/DDBJ databases">
        <title>Genome assembly of the deep-sea coral Lophelia pertusa.</title>
        <authorList>
            <person name="Herrera S."/>
            <person name="Cordes E."/>
        </authorList>
    </citation>
    <scope>NUCLEOTIDE SEQUENCE</scope>
    <source>
        <strain evidence="10">USNM1676648</strain>
        <tissue evidence="10">Polyp</tissue>
    </source>
</reference>
<protein>
    <submittedName>
        <fullName evidence="10">Metabotropic glutamate receptor 2</fullName>
    </submittedName>
</protein>
<organism evidence="10 11">
    <name type="scientific">Desmophyllum pertusum</name>
    <dbReference type="NCBI Taxonomy" id="174260"/>
    <lineage>
        <taxon>Eukaryota</taxon>
        <taxon>Metazoa</taxon>
        <taxon>Cnidaria</taxon>
        <taxon>Anthozoa</taxon>
        <taxon>Hexacorallia</taxon>
        <taxon>Scleractinia</taxon>
        <taxon>Caryophylliina</taxon>
        <taxon>Caryophylliidae</taxon>
        <taxon>Desmophyllum</taxon>
    </lineage>
</organism>
<evidence type="ECO:0000259" key="9">
    <source>
        <dbReference type="PROSITE" id="PS50259"/>
    </source>
</evidence>
<gene>
    <name evidence="10" type="primary">GRM2_1</name>
    <name evidence="10" type="ORF">OS493_011861</name>
</gene>
<sequence length="130" mass="14187">MFAFCVFWLSFFPAFYDSSGSTRNFVFCVGVLSSGYAVLCIMYAPKLRVILFHPESNTTEAFRATTMVAIKKAGVVISSNSATPPRITPVPSPVPSRRNSPDIVSVDEGRSSAVIIGRTILPSPQSRHRT</sequence>
<proteinExistence type="predicted"/>
<dbReference type="OrthoDB" id="425344at2759"/>
<comment type="caution">
    <text evidence="10">The sequence shown here is derived from an EMBL/GenBank/DDBJ whole genome shotgun (WGS) entry which is preliminary data.</text>
</comment>